<dbReference type="Gene3D" id="1.10.10.10">
    <property type="entry name" value="Winged helix-like DNA-binding domain superfamily/Winged helix DNA-binding domain"/>
    <property type="match status" value="1"/>
</dbReference>
<keyword evidence="2" id="KW-0238">DNA-binding</keyword>
<dbReference type="STRING" id="1337093.MBELCI_2544"/>
<dbReference type="InterPro" id="IPR036388">
    <property type="entry name" value="WH-like_DNA-bd_sf"/>
</dbReference>
<name>U2Z603_9RHOB</name>
<dbReference type="AlphaFoldDB" id="U2Z603"/>
<comment type="caution">
    <text evidence="5">The sequence shown here is derived from an EMBL/GenBank/DDBJ whole genome shotgun (WGS) entry which is preliminary data.</text>
</comment>
<evidence type="ECO:0000313" key="6">
    <source>
        <dbReference type="Proteomes" id="UP000016566"/>
    </source>
</evidence>
<keyword evidence="6" id="KW-1185">Reference proteome</keyword>
<keyword evidence="1" id="KW-0805">Transcription regulation</keyword>
<evidence type="ECO:0000313" key="5">
    <source>
        <dbReference type="EMBL" id="GAD56492.1"/>
    </source>
</evidence>
<feature type="domain" description="HTH gntR-type" evidence="4">
    <location>
        <begin position="18"/>
        <end position="59"/>
    </location>
</feature>
<dbReference type="InterPro" id="IPR000524">
    <property type="entry name" value="Tscrpt_reg_HTH_GntR"/>
</dbReference>
<proteinExistence type="predicted"/>
<sequence length="83" mass="8797">MPKADPALDIGGMEGPLGQRVYVTLRDAILDMSLVPGTVLRKGALCEQLGVSRSPVAEAWGGCPLTGLSTSFRNRPPACRAFR</sequence>
<organism evidence="5 6">
    <name type="scientific">Limimaricola cinnabarinus LL-001</name>
    <dbReference type="NCBI Taxonomy" id="1337093"/>
    <lineage>
        <taxon>Bacteria</taxon>
        <taxon>Pseudomonadati</taxon>
        <taxon>Pseudomonadota</taxon>
        <taxon>Alphaproteobacteria</taxon>
        <taxon>Rhodobacterales</taxon>
        <taxon>Paracoccaceae</taxon>
        <taxon>Limimaricola</taxon>
    </lineage>
</organism>
<protein>
    <recommendedName>
        <fullName evidence="4">HTH gntR-type domain-containing protein</fullName>
    </recommendedName>
</protein>
<dbReference type="GO" id="GO:0003700">
    <property type="term" value="F:DNA-binding transcription factor activity"/>
    <property type="evidence" value="ECO:0007669"/>
    <property type="project" value="InterPro"/>
</dbReference>
<dbReference type="Pfam" id="PF00392">
    <property type="entry name" value="GntR"/>
    <property type="match status" value="1"/>
</dbReference>
<keyword evidence="3" id="KW-0804">Transcription</keyword>
<evidence type="ECO:0000256" key="2">
    <source>
        <dbReference type="ARBA" id="ARBA00023125"/>
    </source>
</evidence>
<accession>U2Z603</accession>
<evidence type="ECO:0000259" key="4">
    <source>
        <dbReference type="Pfam" id="PF00392"/>
    </source>
</evidence>
<gene>
    <name evidence="5" type="ORF">MBELCI_2544</name>
</gene>
<reference evidence="5" key="1">
    <citation type="journal article" date="2013" name="Genome Announc.">
        <title>Draft Genome Sequence of Loktanella cinnabarina LL-001T, Isolated from Deep-Sea Floor Sediment.</title>
        <authorList>
            <person name="Nishi S."/>
            <person name="Tsubouchi T."/>
            <person name="Takaki Y."/>
            <person name="Koyanagi R."/>
            <person name="Satoh N."/>
            <person name="Maruyama T."/>
            <person name="Hatada Y."/>
        </authorList>
    </citation>
    <scope>NUCLEOTIDE SEQUENCE [LARGE SCALE GENOMIC DNA]</scope>
    <source>
        <strain evidence="5">LL-001</strain>
    </source>
</reference>
<evidence type="ECO:0000256" key="1">
    <source>
        <dbReference type="ARBA" id="ARBA00023015"/>
    </source>
</evidence>
<dbReference type="EMBL" id="BATB01000038">
    <property type="protein sequence ID" value="GAD56492.1"/>
    <property type="molecule type" value="Genomic_DNA"/>
</dbReference>
<dbReference type="InterPro" id="IPR036390">
    <property type="entry name" value="WH_DNA-bd_sf"/>
</dbReference>
<dbReference type="Proteomes" id="UP000016566">
    <property type="component" value="Unassembled WGS sequence"/>
</dbReference>
<dbReference type="GO" id="GO:0003677">
    <property type="term" value="F:DNA binding"/>
    <property type="evidence" value="ECO:0007669"/>
    <property type="project" value="UniProtKB-KW"/>
</dbReference>
<evidence type="ECO:0000256" key="3">
    <source>
        <dbReference type="ARBA" id="ARBA00023163"/>
    </source>
</evidence>
<dbReference type="SUPFAM" id="SSF46785">
    <property type="entry name" value="Winged helix' DNA-binding domain"/>
    <property type="match status" value="1"/>
</dbReference>
<dbReference type="RefSeq" id="WP_021694593.1">
    <property type="nucleotide sequence ID" value="NZ_BATB01000038.1"/>
</dbReference>
<dbReference type="eggNOG" id="COG1802">
    <property type="taxonomic scope" value="Bacteria"/>
</dbReference>